<comment type="subcellular location">
    <subcellularLocation>
        <location evidence="1">Endomembrane system</location>
        <topology evidence="1">Multi-pass membrane protein</topology>
    </subcellularLocation>
</comment>
<feature type="transmembrane region" description="Helical" evidence="11">
    <location>
        <begin position="216"/>
        <end position="232"/>
    </location>
</feature>
<dbReference type="GO" id="GO:0016020">
    <property type="term" value="C:membrane"/>
    <property type="evidence" value="ECO:0007669"/>
    <property type="project" value="InterPro"/>
</dbReference>
<keyword evidence="5" id="KW-0677">Repeat</keyword>
<evidence type="ECO:0000256" key="7">
    <source>
        <dbReference type="ARBA" id="ARBA00022989"/>
    </source>
</evidence>
<reference evidence="13 14" key="1">
    <citation type="submission" date="2020-08" db="EMBL/GenBank/DDBJ databases">
        <title>Genomic Encyclopedia of Type Strains, Phase IV (KMG-IV): sequencing the most valuable type-strain genomes for metagenomic binning, comparative biology and taxonomic classification.</title>
        <authorList>
            <person name="Goeker M."/>
        </authorList>
    </citation>
    <scope>NUCLEOTIDE SEQUENCE [LARGE SCALE GENOMIC DNA]</scope>
    <source>
        <strain evidence="13 14">DSM 17976</strain>
    </source>
</reference>
<dbReference type="GO" id="GO:0012505">
    <property type="term" value="C:endomembrane system"/>
    <property type="evidence" value="ECO:0007669"/>
    <property type="project" value="UniProtKB-SubCell"/>
</dbReference>
<dbReference type="Pfam" id="PF02366">
    <property type="entry name" value="PMT"/>
    <property type="match status" value="1"/>
</dbReference>
<dbReference type="Gene3D" id="1.25.40.10">
    <property type="entry name" value="Tetratricopeptide repeat domain"/>
    <property type="match status" value="1"/>
</dbReference>
<feature type="transmembrane region" description="Helical" evidence="11">
    <location>
        <begin position="137"/>
        <end position="156"/>
    </location>
</feature>
<keyword evidence="2" id="KW-0328">Glycosyltransferase</keyword>
<keyword evidence="4 11" id="KW-0812">Transmembrane</keyword>
<gene>
    <name evidence="13" type="ORF">FHS57_001937</name>
</gene>
<evidence type="ECO:0000256" key="8">
    <source>
        <dbReference type="ARBA" id="ARBA00023136"/>
    </source>
</evidence>
<feature type="transmembrane region" description="Helical" evidence="11">
    <location>
        <begin position="274"/>
        <end position="294"/>
    </location>
</feature>
<dbReference type="InterPro" id="IPR011990">
    <property type="entry name" value="TPR-like_helical_dom_sf"/>
</dbReference>
<dbReference type="SUPFAM" id="SSF48452">
    <property type="entry name" value="TPR-like"/>
    <property type="match status" value="1"/>
</dbReference>
<feature type="transmembrane region" description="Helical" evidence="11">
    <location>
        <begin position="54"/>
        <end position="75"/>
    </location>
</feature>
<keyword evidence="6 9" id="KW-0802">TPR repeat</keyword>
<feature type="transmembrane region" description="Helical" evidence="11">
    <location>
        <begin position="192"/>
        <end position="209"/>
    </location>
</feature>
<evidence type="ECO:0000256" key="6">
    <source>
        <dbReference type="ARBA" id="ARBA00022803"/>
    </source>
</evidence>
<dbReference type="PANTHER" id="PTHR45586:SF1">
    <property type="entry name" value="LIPOPOLYSACCHARIDE ASSEMBLY PROTEIN B"/>
    <property type="match status" value="1"/>
</dbReference>
<keyword evidence="3" id="KW-0808">Transferase</keyword>
<feature type="transmembrane region" description="Helical" evidence="11">
    <location>
        <begin position="428"/>
        <end position="444"/>
    </location>
</feature>
<evidence type="ECO:0000256" key="4">
    <source>
        <dbReference type="ARBA" id="ARBA00022692"/>
    </source>
</evidence>
<dbReference type="Proteomes" id="UP000541352">
    <property type="component" value="Unassembled WGS sequence"/>
</dbReference>
<accession>A0A7W5ZJU7</accession>
<proteinExistence type="predicted"/>
<dbReference type="SMART" id="SM00028">
    <property type="entry name" value="TPR"/>
    <property type="match status" value="3"/>
</dbReference>
<feature type="transmembrane region" description="Helical" evidence="11">
    <location>
        <begin position="338"/>
        <end position="357"/>
    </location>
</feature>
<dbReference type="GO" id="GO:0000030">
    <property type="term" value="F:mannosyltransferase activity"/>
    <property type="evidence" value="ECO:0007669"/>
    <property type="project" value="InterPro"/>
</dbReference>
<evidence type="ECO:0000256" key="9">
    <source>
        <dbReference type="PROSITE-ProRule" id="PRU00339"/>
    </source>
</evidence>
<evidence type="ECO:0000259" key="12">
    <source>
        <dbReference type="Pfam" id="PF02366"/>
    </source>
</evidence>
<evidence type="ECO:0000313" key="14">
    <source>
        <dbReference type="Proteomes" id="UP000541352"/>
    </source>
</evidence>
<feature type="transmembrane region" description="Helical" evidence="11">
    <location>
        <begin position="398"/>
        <end position="416"/>
    </location>
</feature>
<feature type="domain" description="ArnT-like N-terminal" evidence="12">
    <location>
        <begin position="119"/>
        <end position="257"/>
    </location>
</feature>
<protein>
    <submittedName>
        <fullName evidence="13">Tetratricopeptide (TPR) repeat protein</fullName>
    </submittedName>
</protein>
<keyword evidence="8 11" id="KW-0472">Membrane</keyword>
<feature type="transmembrane region" description="Helical" evidence="11">
    <location>
        <begin position="168"/>
        <end position="186"/>
    </location>
</feature>
<evidence type="ECO:0000256" key="3">
    <source>
        <dbReference type="ARBA" id="ARBA00022679"/>
    </source>
</evidence>
<evidence type="ECO:0000313" key="13">
    <source>
        <dbReference type="EMBL" id="MBB3837940.1"/>
    </source>
</evidence>
<feature type="repeat" description="TPR" evidence="9">
    <location>
        <begin position="609"/>
        <end position="642"/>
    </location>
</feature>
<dbReference type="PANTHER" id="PTHR45586">
    <property type="entry name" value="TPR REPEAT-CONTAINING PROTEIN PA4667"/>
    <property type="match status" value="1"/>
</dbReference>
<dbReference type="InterPro" id="IPR003342">
    <property type="entry name" value="ArnT-like_N"/>
</dbReference>
<evidence type="ECO:0000256" key="2">
    <source>
        <dbReference type="ARBA" id="ARBA00022676"/>
    </source>
</evidence>
<organism evidence="13 14">
    <name type="scientific">Runella defluvii</name>
    <dbReference type="NCBI Taxonomy" id="370973"/>
    <lineage>
        <taxon>Bacteria</taxon>
        <taxon>Pseudomonadati</taxon>
        <taxon>Bacteroidota</taxon>
        <taxon>Cytophagia</taxon>
        <taxon>Cytophagales</taxon>
        <taxon>Spirosomataceae</taxon>
        <taxon>Runella</taxon>
    </lineage>
</organism>
<feature type="transmembrane region" description="Helical" evidence="11">
    <location>
        <begin position="238"/>
        <end position="254"/>
    </location>
</feature>
<keyword evidence="7 11" id="KW-1133">Transmembrane helix</keyword>
<feature type="transmembrane region" description="Helical" evidence="11">
    <location>
        <begin position="369"/>
        <end position="386"/>
    </location>
</feature>
<dbReference type="EMBL" id="JACIBY010000003">
    <property type="protein sequence ID" value="MBB3837940.1"/>
    <property type="molecule type" value="Genomic_DNA"/>
</dbReference>
<name>A0A7W5ZJU7_9BACT</name>
<feature type="region of interest" description="Disordered" evidence="10">
    <location>
        <begin position="1"/>
        <end position="27"/>
    </location>
</feature>
<evidence type="ECO:0000256" key="11">
    <source>
        <dbReference type="SAM" id="Phobius"/>
    </source>
</evidence>
<dbReference type="PROSITE" id="PS50005">
    <property type="entry name" value="TPR"/>
    <property type="match status" value="1"/>
</dbReference>
<dbReference type="AlphaFoldDB" id="A0A7W5ZJU7"/>
<evidence type="ECO:0000256" key="1">
    <source>
        <dbReference type="ARBA" id="ARBA00004127"/>
    </source>
</evidence>
<evidence type="ECO:0000256" key="5">
    <source>
        <dbReference type="ARBA" id="ARBA00022737"/>
    </source>
</evidence>
<comment type="caution">
    <text evidence="13">The sequence shown here is derived from an EMBL/GenBank/DDBJ whole genome shotgun (WGS) entry which is preliminary data.</text>
</comment>
<dbReference type="GO" id="GO:0006493">
    <property type="term" value="P:protein O-linked glycosylation"/>
    <property type="evidence" value="ECO:0007669"/>
    <property type="project" value="InterPro"/>
</dbReference>
<dbReference type="Pfam" id="PF13181">
    <property type="entry name" value="TPR_8"/>
    <property type="match status" value="1"/>
</dbReference>
<evidence type="ECO:0000256" key="10">
    <source>
        <dbReference type="SAM" id="MobiDB-lite"/>
    </source>
</evidence>
<dbReference type="InterPro" id="IPR051012">
    <property type="entry name" value="CellSynth/LPSAsmb/PSIAsmb"/>
</dbReference>
<dbReference type="RefSeq" id="WP_183972888.1">
    <property type="nucleotide sequence ID" value="NZ_JACIBY010000003.1"/>
</dbReference>
<keyword evidence="14" id="KW-1185">Reference proteome</keyword>
<dbReference type="Pfam" id="PF14559">
    <property type="entry name" value="TPR_19"/>
    <property type="match status" value="1"/>
</dbReference>
<sequence length="707" mass="79222">MSKSKKGVPQPIKTPQKQQVESDSSSVLSTESFTGVEAKTPVNPPIKDELFRKIFWGLALVLLIGMPILSTQYGITADEWGNKAYGELCLDYFTSFGDKKEALTYAPRGGEVMYCYGPTLDLISAAIYRTTGADPYLIRHMLLSLMGVLIFVATGLTGRLLGGNWRTGLLALIFALFSPRLFGDSMNNPKDITFAAGYILTICALIKFIQELPQPSWKTTLLAIAGIGIGLGSRAPGLALVAYVPFFVGVEVLFRKQVRQAVFGDSAVLKNVALKTGVATLGGYLLGILFWPFALSNPLKNPLTALETLTNFPISIKTLFEGTKIYSTSLPWYYVPKYMMVSTPLYFLLGVLVFLVAFPLARRYFNQRYLFLVLFVALFPWLYGVSKHSAFYNGWRHTTFIYPPLLALTAVGFEYFFRRLGGVGQKALAGVLAVLVALPLWFMIKNHPYQYTYYNELTGGTKGAFANYETDYFGVSTREIADWMKTNIPNIQKDTVVIASDYFVPLKDYFTDYPKLKMAYRRYYQRSEFDWDYGVFLTGHLNPSHFRNAGVFPPAGTIHKIEVNGATIGLVIKRISKDDFMGIQLIKRGKIAESIPYLEKARQLDPNNEVVRLYLANAYVNVGKFNESLQECQKALEIFPEYLGAMTTMAIAYINLNQNDNAVFMLNEVLSQDPTNRDAAQYLAIAYERQGNTAAANQIRAQLQQQQ</sequence>
<dbReference type="InterPro" id="IPR019734">
    <property type="entry name" value="TPR_rpt"/>
</dbReference>